<feature type="domain" description="CENP-V/GFA" evidence="4">
    <location>
        <begin position="5"/>
        <end position="122"/>
    </location>
</feature>
<sequence length="139" mass="15678">MRQTHHGSCHCGAVSFEADVDLSAESRRCNCTYCAKTRYWKSFVGVDDIRLLTGADNLADYRAPDSLWPPDHIHHHFCKTCGVQLYSRGFLEQMGGWFHALNIAVLDGLSPQDFARVPITYENGIQDKQMEPPAVTSYL</sequence>
<proteinExistence type="inferred from homology"/>
<dbReference type="InterPro" id="IPR052355">
    <property type="entry name" value="CENP-V-like"/>
</dbReference>
<keyword evidence="6" id="KW-1185">Reference proteome</keyword>
<keyword evidence="2" id="KW-0479">Metal-binding</keyword>
<dbReference type="EMBL" id="CP104965">
    <property type="protein sequence ID" value="UXN71171.1"/>
    <property type="molecule type" value="Genomic_DNA"/>
</dbReference>
<protein>
    <submittedName>
        <fullName evidence="5">GFA family protein</fullName>
    </submittedName>
</protein>
<dbReference type="PANTHER" id="PTHR28620">
    <property type="entry name" value="CENTROMERE PROTEIN V"/>
    <property type="match status" value="1"/>
</dbReference>
<dbReference type="Proteomes" id="UP001061862">
    <property type="component" value="Chromosome"/>
</dbReference>
<gene>
    <name evidence="5" type="ORF">N8A98_08320</name>
</gene>
<dbReference type="RefSeq" id="WP_262170593.1">
    <property type="nucleotide sequence ID" value="NZ_CP104965.1"/>
</dbReference>
<dbReference type="InterPro" id="IPR011057">
    <property type="entry name" value="Mss4-like_sf"/>
</dbReference>
<accession>A0ABY6CJH7</accession>
<dbReference type="PANTHER" id="PTHR28620:SF1">
    <property type="entry name" value="CENP-V_GFA DOMAIN-CONTAINING PROTEIN"/>
    <property type="match status" value="1"/>
</dbReference>
<evidence type="ECO:0000256" key="1">
    <source>
        <dbReference type="ARBA" id="ARBA00005495"/>
    </source>
</evidence>
<reference evidence="5 6" key="1">
    <citation type="submission" date="2022-09" db="EMBL/GenBank/DDBJ databases">
        <title>Interaction between co-microsymbionts with complementary sets of symbiotic genes in legume-rhizobium systems.</title>
        <authorList>
            <person name="Safronova V."/>
            <person name="Sazanova A."/>
            <person name="Afonin A."/>
            <person name="Chirak E."/>
        </authorList>
    </citation>
    <scope>NUCLEOTIDE SEQUENCE [LARGE SCALE GENOMIC DNA]</scope>
    <source>
        <strain evidence="5 6">A18/4-1</strain>
    </source>
</reference>
<evidence type="ECO:0000256" key="2">
    <source>
        <dbReference type="ARBA" id="ARBA00022723"/>
    </source>
</evidence>
<evidence type="ECO:0000313" key="6">
    <source>
        <dbReference type="Proteomes" id="UP001061862"/>
    </source>
</evidence>
<evidence type="ECO:0000313" key="5">
    <source>
        <dbReference type="EMBL" id="UXN71171.1"/>
    </source>
</evidence>
<keyword evidence="3" id="KW-0862">Zinc</keyword>
<dbReference type="Gene3D" id="2.170.150.70">
    <property type="match status" value="1"/>
</dbReference>
<dbReference type="SUPFAM" id="SSF51316">
    <property type="entry name" value="Mss4-like"/>
    <property type="match status" value="1"/>
</dbReference>
<organism evidence="5 6">
    <name type="scientific">Devosia neptuniae</name>
    <dbReference type="NCBI Taxonomy" id="191302"/>
    <lineage>
        <taxon>Bacteria</taxon>
        <taxon>Pseudomonadati</taxon>
        <taxon>Pseudomonadota</taxon>
        <taxon>Alphaproteobacteria</taxon>
        <taxon>Hyphomicrobiales</taxon>
        <taxon>Devosiaceae</taxon>
        <taxon>Devosia</taxon>
    </lineage>
</organism>
<evidence type="ECO:0000259" key="4">
    <source>
        <dbReference type="PROSITE" id="PS51891"/>
    </source>
</evidence>
<dbReference type="PROSITE" id="PS51891">
    <property type="entry name" value="CENP_V_GFA"/>
    <property type="match status" value="1"/>
</dbReference>
<dbReference type="InterPro" id="IPR006913">
    <property type="entry name" value="CENP-V/GFA"/>
</dbReference>
<evidence type="ECO:0000256" key="3">
    <source>
        <dbReference type="ARBA" id="ARBA00022833"/>
    </source>
</evidence>
<comment type="similarity">
    <text evidence="1">Belongs to the Gfa family.</text>
</comment>
<dbReference type="Pfam" id="PF04828">
    <property type="entry name" value="GFA"/>
    <property type="match status" value="1"/>
</dbReference>
<name>A0ABY6CJH7_9HYPH</name>